<organism evidence="2 3">
    <name type="scientific">Hypsibius exemplaris</name>
    <name type="common">Freshwater tardigrade</name>
    <dbReference type="NCBI Taxonomy" id="2072580"/>
    <lineage>
        <taxon>Eukaryota</taxon>
        <taxon>Metazoa</taxon>
        <taxon>Ecdysozoa</taxon>
        <taxon>Tardigrada</taxon>
        <taxon>Eutardigrada</taxon>
        <taxon>Parachela</taxon>
        <taxon>Hypsibioidea</taxon>
        <taxon>Hypsibiidae</taxon>
        <taxon>Hypsibius</taxon>
    </lineage>
</organism>
<keyword evidence="1" id="KW-0732">Signal</keyword>
<reference evidence="3" key="1">
    <citation type="submission" date="2017-01" db="EMBL/GenBank/DDBJ databases">
        <title>Comparative genomics of anhydrobiosis in the tardigrade Hypsibius dujardini.</title>
        <authorList>
            <person name="Yoshida Y."/>
            <person name="Koutsovoulos G."/>
            <person name="Laetsch D."/>
            <person name="Stevens L."/>
            <person name="Kumar S."/>
            <person name="Horikawa D."/>
            <person name="Ishino K."/>
            <person name="Komine S."/>
            <person name="Tomita M."/>
            <person name="Blaxter M."/>
            <person name="Arakawa K."/>
        </authorList>
    </citation>
    <scope>NUCLEOTIDE SEQUENCE [LARGE SCALE GENOMIC DNA]</scope>
    <source>
        <strain evidence="3">Z151</strain>
    </source>
</reference>
<dbReference type="AlphaFoldDB" id="A0A9X6NKJ3"/>
<feature type="chain" id="PRO_5040735075" evidence="1">
    <location>
        <begin position="18"/>
        <end position="122"/>
    </location>
</feature>
<name>A0A9X6NKJ3_HYPEX</name>
<comment type="caution">
    <text evidence="2">The sequence shown here is derived from an EMBL/GenBank/DDBJ whole genome shotgun (WGS) entry which is preliminary data.</text>
</comment>
<accession>A0A9X6NKJ3</accession>
<proteinExistence type="predicted"/>
<dbReference type="EMBL" id="MTYJ01000969">
    <property type="protein sequence ID" value="OWA55562.1"/>
    <property type="molecule type" value="Genomic_DNA"/>
</dbReference>
<sequence length="122" mass="13938">MLLDSTVFLFSSTFCGATNLDSNKKSFQQRVSLTSQQSLEEQSLEEQSLEELNNPIKMATIQDWIKLMEFCGRNRMTLHQMAIFITGAPENLHGFLLRMVDSIITYVERRELSNALATLALF</sequence>
<evidence type="ECO:0000313" key="2">
    <source>
        <dbReference type="EMBL" id="OWA55562.1"/>
    </source>
</evidence>
<dbReference type="Proteomes" id="UP000192578">
    <property type="component" value="Unassembled WGS sequence"/>
</dbReference>
<evidence type="ECO:0000256" key="1">
    <source>
        <dbReference type="SAM" id="SignalP"/>
    </source>
</evidence>
<feature type="signal peptide" evidence="1">
    <location>
        <begin position="1"/>
        <end position="17"/>
    </location>
</feature>
<keyword evidence="3" id="KW-1185">Reference proteome</keyword>
<protein>
    <submittedName>
        <fullName evidence="2">Uncharacterized protein</fullName>
    </submittedName>
</protein>
<evidence type="ECO:0000313" key="3">
    <source>
        <dbReference type="Proteomes" id="UP000192578"/>
    </source>
</evidence>
<gene>
    <name evidence="2" type="ORF">BV898_19946</name>
</gene>